<dbReference type="SUPFAM" id="SSF53474">
    <property type="entry name" value="alpha/beta-Hydrolases"/>
    <property type="match status" value="1"/>
</dbReference>
<sequence length="242" mass="27397">MNKKIITLLAENPFEVEINGPSEAKAAVIFAHGFGVKRQSRGLFIAIESLFLEKMLSVQAEYSHVQNDRCIALPFQIQRQRLNTVIAYVENTYHINQFIFIGHSQGCITIALEQPQQALILLLAPPIKAPFEEFIKTQGWKNPGSHLNIQGDSRLVRSDLMIDVPSEFWTEFKNIDAKLLYNNLGKQNKVSIVFAENDQVLGNQQPIKDIPTYIIADADHDFSSQDHINLLNLISKLTLDKN</sequence>
<gene>
    <name evidence="1" type="ORF">Lsan_2916</name>
</gene>
<evidence type="ECO:0008006" key="3">
    <source>
        <dbReference type="Google" id="ProtNLM"/>
    </source>
</evidence>
<comment type="caution">
    <text evidence="1">The sequence shown here is derived from an EMBL/GenBank/DDBJ whole genome shotgun (WGS) entry which is preliminary data.</text>
</comment>
<organism evidence="1 2">
    <name type="scientific">Legionella santicrucis</name>
    <dbReference type="NCBI Taxonomy" id="45074"/>
    <lineage>
        <taxon>Bacteria</taxon>
        <taxon>Pseudomonadati</taxon>
        <taxon>Pseudomonadota</taxon>
        <taxon>Gammaproteobacteria</taxon>
        <taxon>Legionellales</taxon>
        <taxon>Legionellaceae</taxon>
        <taxon>Legionella</taxon>
    </lineage>
</organism>
<evidence type="ECO:0000313" key="2">
    <source>
        <dbReference type="Proteomes" id="UP000054703"/>
    </source>
</evidence>
<name>A0A0W0YJB9_9GAMM</name>
<proteinExistence type="predicted"/>
<accession>A0A0W0YJB9</accession>
<dbReference type="RefSeq" id="WP_058514878.1">
    <property type="nucleotide sequence ID" value="NZ_CAAAIH010000044.1"/>
</dbReference>
<dbReference type="Gene3D" id="3.40.50.1820">
    <property type="entry name" value="alpha/beta hydrolase"/>
    <property type="match status" value="1"/>
</dbReference>
<dbReference type="PATRIC" id="fig|45074.5.peg.3132"/>
<keyword evidence="2" id="KW-1185">Reference proteome</keyword>
<dbReference type="Proteomes" id="UP000054703">
    <property type="component" value="Unassembled WGS sequence"/>
</dbReference>
<dbReference type="AlphaFoldDB" id="A0A0W0YJB9"/>
<evidence type="ECO:0000313" key="1">
    <source>
        <dbReference type="EMBL" id="KTD56756.1"/>
    </source>
</evidence>
<dbReference type="OrthoDB" id="9811081at2"/>
<dbReference type="InterPro" id="IPR029058">
    <property type="entry name" value="AB_hydrolase_fold"/>
</dbReference>
<reference evidence="1 2" key="1">
    <citation type="submission" date="2015-11" db="EMBL/GenBank/DDBJ databases">
        <title>Genomic analysis of 38 Legionella species identifies large and diverse effector repertoires.</title>
        <authorList>
            <person name="Burstein D."/>
            <person name="Amaro F."/>
            <person name="Zusman T."/>
            <person name="Lifshitz Z."/>
            <person name="Cohen O."/>
            <person name="Gilbert J.A."/>
            <person name="Pupko T."/>
            <person name="Shuman H.A."/>
            <person name="Segal G."/>
        </authorList>
    </citation>
    <scope>NUCLEOTIDE SEQUENCE [LARGE SCALE GENOMIC DNA]</scope>
    <source>
        <strain evidence="1 2">SC-63-C7</strain>
    </source>
</reference>
<dbReference type="STRING" id="45074.Lsan_2916"/>
<protein>
    <recommendedName>
        <fullName evidence="3">Alpha/beta hydrolase family protein</fullName>
    </recommendedName>
</protein>
<dbReference type="EMBL" id="LNYU01000081">
    <property type="protein sequence ID" value="KTD56756.1"/>
    <property type="molecule type" value="Genomic_DNA"/>
</dbReference>